<sequence>MKGALIQLKEYYFRLHREFGRVACHIHVEKFNYVGSDGCMTFGEPNYLCRNVYVKGRLQKIVQCEQNNPELPNNVSSTSSGSTEILENIFSPQETNPENPINDTVEDTTTMQTESLLGVSIGWKELTKVSEADCIIPFDQQELLDNLTDWKVEEDIRDNLEDLESFNWCTQIRSTQTEPPQEAPRPQKASHHSRCLLNTEKKSTNLRAISI</sequence>
<gene>
    <name evidence="2" type="ORF">K493DRAFT_99487</name>
</gene>
<dbReference type="Proteomes" id="UP000193498">
    <property type="component" value="Unassembled WGS sequence"/>
</dbReference>
<dbReference type="InParanoid" id="A0A1Y1YS84"/>
<evidence type="ECO:0000313" key="3">
    <source>
        <dbReference type="Proteomes" id="UP000193498"/>
    </source>
</evidence>
<dbReference type="AlphaFoldDB" id="A0A1Y1YS84"/>
<proteinExistence type="predicted"/>
<feature type="region of interest" description="Disordered" evidence="1">
    <location>
        <begin position="174"/>
        <end position="195"/>
    </location>
</feature>
<comment type="caution">
    <text evidence="2">The sequence shown here is derived from an EMBL/GenBank/DDBJ whole genome shotgun (WGS) entry which is preliminary data.</text>
</comment>
<evidence type="ECO:0000313" key="2">
    <source>
        <dbReference type="EMBL" id="ORY00829.1"/>
    </source>
</evidence>
<organism evidence="2 3">
    <name type="scientific">Basidiobolus meristosporus CBS 931.73</name>
    <dbReference type="NCBI Taxonomy" id="1314790"/>
    <lineage>
        <taxon>Eukaryota</taxon>
        <taxon>Fungi</taxon>
        <taxon>Fungi incertae sedis</taxon>
        <taxon>Zoopagomycota</taxon>
        <taxon>Entomophthoromycotina</taxon>
        <taxon>Basidiobolomycetes</taxon>
        <taxon>Basidiobolales</taxon>
        <taxon>Basidiobolaceae</taxon>
        <taxon>Basidiobolus</taxon>
    </lineage>
</organism>
<name>A0A1Y1YS84_9FUNG</name>
<reference evidence="2 3" key="1">
    <citation type="submission" date="2016-07" db="EMBL/GenBank/DDBJ databases">
        <title>Pervasive Adenine N6-methylation of Active Genes in Fungi.</title>
        <authorList>
            <consortium name="DOE Joint Genome Institute"/>
            <person name="Mondo S.J."/>
            <person name="Dannebaum R.O."/>
            <person name="Kuo R.C."/>
            <person name="Labutti K."/>
            <person name="Haridas S."/>
            <person name="Kuo A."/>
            <person name="Salamov A."/>
            <person name="Ahrendt S.R."/>
            <person name="Lipzen A."/>
            <person name="Sullivan W."/>
            <person name="Andreopoulos W.B."/>
            <person name="Clum A."/>
            <person name="Lindquist E."/>
            <person name="Daum C."/>
            <person name="Ramamoorthy G.K."/>
            <person name="Gryganskyi A."/>
            <person name="Culley D."/>
            <person name="Magnuson J.K."/>
            <person name="James T.Y."/>
            <person name="O'Malley M.A."/>
            <person name="Stajich J.E."/>
            <person name="Spatafora J.W."/>
            <person name="Visel A."/>
            <person name="Grigoriev I.V."/>
        </authorList>
    </citation>
    <scope>NUCLEOTIDE SEQUENCE [LARGE SCALE GENOMIC DNA]</scope>
    <source>
        <strain evidence="2 3">CBS 931.73</strain>
    </source>
</reference>
<accession>A0A1Y1YS84</accession>
<keyword evidence="3" id="KW-1185">Reference proteome</keyword>
<dbReference type="EMBL" id="MCFE01000077">
    <property type="protein sequence ID" value="ORY00829.1"/>
    <property type="molecule type" value="Genomic_DNA"/>
</dbReference>
<protein>
    <submittedName>
        <fullName evidence="2">Uncharacterized protein</fullName>
    </submittedName>
</protein>
<evidence type="ECO:0000256" key="1">
    <source>
        <dbReference type="SAM" id="MobiDB-lite"/>
    </source>
</evidence>